<keyword evidence="1" id="KW-0472">Membrane</keyword>
<accession>A0A921MBL9</accession>
<feature type="transmembrane region" description="Helical" evidence="1">
    <location>
        <begin position="21"/>
        <end position="43"/>
    </location>
</feature>
<evidence type="ECO:0000313" key="3">
    <source>
        <dbReference type="Proteomes" id="UP000784435"/>
    </source>
</evidence>
<gene>
    <name evidence="2" type="ORF">K8V08_02630</name>
</gene>
<reference evidence="2" key="2">
    <citation type="submission" date="2021-09" db="EMBL/GenBank/DDBJ databases">
        <authorList>
            <person name="Gilroy R."/>
        </authorList>
    </citation>
    <scope>NUCLEOTIDE SEQUENCE</scope>
    <source>
        <strain evidence="2">ChiGjej5B5-7349</strain>
    </source>
</reference>
<keyword evidence="1" id="KW-0812">Transmembrane</keyword>
<dbReference type="InterPro" id="IPR049978">
    <property type="entry name" value="SCO6880-like"/>
</dbReference>
<dbReference type="AlphaFoldDB" id="A0A921MBL9"/>
<evidence type="ECO:0000256" key="1">
    <source>
        <dbReference type="SAM" id="Phobius"/>
    </source>
</evidence>
<dbReference type="NCBIfam" id="NF042935">
    <property type="entry name" value="SCO6880_fam"/>
    <property type="match status" value="1"/>
</dbReference>
<name>A0A921MBL9_9MICO</name>
<sequence>MSTFEASEYDGARFPREQSTGVILGLGWEQVIVLAVGISFAVISVVTGGFPAGAIVALLIVVVFAGVGVPRIGGKSLIMWGWVYGRQLVRQVQGQNEYVPSSEGDPAFIDAAGEVRVGEYMPVGGPVRRAEDTVRDKKGRIKPPRGSRLKLPGEFGELQMFQLPAGAAFVYDPKRREGVVCARVQTEKAFPLEAFPEQEDRLRAWADVTTAISRVPGVARVQASDQTTIVSGAKLQEWYESKGAEATVIIDPETGEEQRQSGAGIDPFLHASFVDMMNDAEGQAVHELWLTLVLSRDALRKTIRANGGGLRGFMDAALNVMGMVESALPESGARVVSWHTPRSMASLVRSAFDPASSMDLSDRLGDREGAAPESAGPMHAKWGNDLFESDGALHRTFKISEWPQAQARLGFLDKFVFAGDFRHTVSLYLRPRGVRQAYRAIEQGKADWGTNDQIRRRLGRQESRRHEMQRDDFEREEGELVQGHVPLKITCLITVSAFTAE</sequence>
<dbReference type="EMBL" id="DYUK01000062">
    <property type="protein sequence ID" value="HJG79290.1"/>
    <property type="molecule type" value="Genomic_DNA"/>
</dbReference>
<organism evidence="2 3">
    <name type="scientific">Brevibacterium senegalense</name>
    <dbReference type="NCBI Taxonomy" id="1033736"/>
    <lineage>
        <taxon>Bacteria</taxon>
        <taxon>Bacillati</taxon>
        <taxon>Actinomycetota</taxon>
        <taxon>Actinomycetes</taxon>
        <taxon>Micrococcales</taxon>
        <taxon>Brevibacteriaceae</taxon>
        <taxon>Brevibacterium</taxon>
    </lineage>
</organism>
<keyword evidence="1" id="KW-1133">Transmembrane helix</keyword>
<feature type="non-terminal residue" evidence="2">
    <location>
        <position position="501"/>
    </location>
</feature>
<feature type="transmembrane region" description="Helical" evidence="1">
    <location>
        <begin position="49"/>
        <end position="69"/>
    </location>
</feature>
<proteinExistence type="predicted"/>
<reference evidence="2" key="1">
    <citation type="journal article" date="2021" name="PeerJ">
        <title>Extensive microbial diversity within the chicken gut microbiome revealed by metagenomics and culture.</title>
        <authorList>
            <person name="Gilroy R."/>
            <person name="Ravi A."/>
            <person name="Getino M."/>
            <person name="Pursley I."/>
            <person name="Horton D.L."/>
            <person name="Alikhan N.F."/>
            <person name="Baker D."/>
            <person name="Gharbi K."/>
            <person name="Hall N."/>
            <person name="Watson M."/>
            <person name="Adriaenssens E.M."/>
            <person name="Foster-Nyarko E."/>
            <person name="Jarju S."/>
            <person name="Secka A."/>
            <person name="Antonio M."/>
            <person name="Oren A."/>
            <person name="Chaudhuri R.R."/>
            <person name="La Ragione R."/>
            <person name="Hildebrand F."/>
            <person name="Pallen M.J."/>
        </authorList>
    </citation>
    <scope>NUCLEOTIDE SEQUENCE</scope>
    <source>
        <strain evidence="2">ChiGjej5B5-7349</strain>
    </source>
</reference>
<comment type="caution">
    <text evidence="2">The sequence shown here is derived from an EMBL/GenBank/DDBJ whole genome shotgun (WGS) entry which is preliminary data.</text>
</comment>
<evidence type="ECO:0000313" key="2">
    <source>
        <dbReference type="EMBL" id="HJG79290.1"/>
    </source>
</evidence>
<dbReference type="Proteomes" id="UP000784435">
    <property type="component" value="Unassembled WGS sequence"/>
</dbReference>
<protein>
    <recommendedName>
        <fullName evidence="4">PrgI family protein</fullName>
    </recommendedName>
</protein>
<evidence type="ECO:0008006" key="4">
    <source>
        <dbReference type="Google" id="ProtNLM"/>
    </source>
</evidence>